<gene>
    <name evidence="2" type="ORF">V3330_16630</name>
</gene>
<evidence type="ECO:0000313" key="2">
    <source>
        <dbReference type="EMBL" id="MEJ8569259.1"/>
    </source>
</evidence>
<dbReference type="Pfam" id="PF00144">
    <property type="entry name" value="Beta-lactamase"/>
    <property type="match status" value="1"/>
</dbReference>
<dbReference type="AlphaFoldDB" id="A0AAW9RIK2"/>
<proteinExistence type="predicted"/>
<keyword evidence="2" id="KW-0378">Hydrolase</keyword>
<name>A0AAW9RIK2_9GAMM</name>
<dbReference type="PANTHER" id="PTHR46825">
    <property type="entry name" value="D-ALANYL-D-ALANINE-CARBOXYPEPTIDASE/ENDOPEPTIDASE AMPH"/>
    <property type="match status" value="1"/>
</dbReference>
<dbReference type="InterPro" id="IPR001466">
    <property type="entry name" value="Beta-lactam-related"/>
</dbReference>
<protein>
    <submittedName>
        <fullName evidence="2">Serine hydrolase domain-containing protein</fullName>
        <ecNumber evidence="2">3.1.1.103</ecNumber>
    </submittedName>
</protein>
<feature type="domain" description="Beta-lactamase-related" evidence="1">
    <location>
        <begin position="42"/>
        <end position="397"/>
    </location>
</feature>
<evidence type="ECO:0000313" key="3">
    <source>
        <dbReference type="Proteomes" id="UP001359886"/>
    </source>
</evidence>
<dbReference type="EC" id="3.1.1.103" evidence="2"/>
<dbReference type="InterPro" id="IPR050491">
    <property type="entry name" value="AmpC-like"/>
</dbReference>
<dbReference type="GO" id="GO:0016787">
    <property type="term" value="F:hydrolase activity"/>
    <property type="evidence" value="ECO:0007669"/>
    <property type="project" value="UniProtKB-KW"/>
</dbReference>
<sequence length="421" mass="45926">MNRRGPHAPSGYFYRREFLSALAGASLAIPACAESSAAAATDDYFVTRMEQEHIPGLAVAVLRQGEVVWSNAYGWANLAKRVPMSLDTIQNIGSISKTFAATAAMQLLEAGQFQLDDPVNRYLGFAVTHPVNPDASITVRQLLTHSSGIDDGPAYARAYACGDPALSLEEWLRAYLIPGGAFHDADRNFHGWAPGASFAYCNVGYGLLGHLVERIADMPFADYCRDKVFLPLGMNETSWHLRDIDPARHAVPYSWVSTGEVRGPSWAGLPSAVVGRPAAAAEVDNDFAANCLYNHPNFPDGFLRTSVNQLVRYAQAYLGEGRLGSVQLLQSDTIRRMFQVETGNDHRAMGLCWNAFRHPGRPLLWGHGGGDPGINSNLRLRFEDGVAAIVLMNTNVGRNAQVPVPAPLEFAEYLVDHSHAF</sequence>
<evidence type="ECO:0000259" key="1">
    <source>
        <dbReference type="Pfam" id="PF00144"/>
    </source>
</evidence>
<dbReference type="RefSeq" id="WP_354696584.1">
    <property type="nucleotide sequence ID" value="NZ_JAZHOG010000012.1"/>
</dbReference>
<dbReference type="EMBL" id="JAZHOG010000012">
    <property type="protein sequence ID" value="MEJ8569259.1"/>
    <property type="molecule type" value="Genomic_DNA"/>
</dbReference>
<keyword evidence="3" id="KW-1185">Reference proteome</keyword>
<dbReference type="Gene3D" id="3.40.710.10">
    <property type="entry name" value="DD-peptidase/beta-lactamase superfamily"/>
    <property type="match status" value="1"/>
</dbReference>
<dbReference type="SUPFAM" id="SSF56601">
    <property type="entry name" value="beta-lactamase/transpeptidase-like"/>
    <property type="match status" value="1"/>
</dbReference>
<accession>A0AAW9RIK2</accession>
<comment type="caution">
    <text evidence="2">The sequence shown here is derived from an EMBL/GenBank/DDBJ whole genome shotgun (WGS) entry which is preliminary data.</text>
</comment>
<dbReference type="PROSITE" id="PS51318">
    <property type="entry name" value="TAT"/>
    <property type="match status" value="1"/>
</dbReference>
<dbReference type="InterPro" id="IPR006311">
    <property type="entry name" value="TAT_signal"/>
</dbReference>
<dbReference type="InterPro" id="IPR012338">
    <property type="entry name" value="Beta-lactam/transpept-like"/>
</dbReference>
<dbReference type="PANTHER" id="PTHR46825:SF9">
    <property type="entry name" value="BETA-LACTAMASE-RELATED DOMAIN-CONTAINING PROTEIN"/>
    <property type="match status" value="1"/>
</dbReference>
<dbReference type="Proteomes" id="UP001359886">
    <property type="component" value="Unassembled WGS sequence"/>
</dbReference>
<organism evidence="2 3">
    <name type="scientific">Elongatibacter sediminis</name>
    <dbReference type="NCBI Taxonomy" id="3119006"/>
    <lineage>
        <taxon>Bacteria</taxon>
        <taxon>Pseudomonadati</taxon>
        <taxon>Pseudomonadota</taxon>
        <taxon>Gammaproteobacteria</taxon>
        <taxon>Chromatiales</taxon>
        <taxon>Wenzhouxiangellaceae</taxon>
        <taxon>Elongatibacter</taxon>
    </lineage>
</organism>
<reference evidence="2 3" key="1">
    <citation type="submission" date="2024-02" db="EMBL/GenBank/DDBJ databases">
        <title>A novel Wenzhouxiangellaceae bacterium, isolated from coastal sediments.</title>
        <authorList>
            <person name="Du Z.-J."/>
            <person name="Ye Y.-Q."/>
            <person name="Zhang X.-Y."/>
        </authorList>
    </citation>
    <scope>NUCLEOTIDE SEQUENCE [LARGE SCALE GENOMIC DNA]</scope>
    <source>
        <strain evidence="2 3">CH-27</strain>
    </source>
</reference>